<dbReference type="Proteomes" id="UP000178912">
    <property type="component" value="Unassembled WGS sequence"/>
</dbReference>
<accession>A0A1E1LU30</accession>
<gene>
    <name evidence="2" type="ORF">RAG0_17662</name>
</gene>
<reference evidence="3" key="1">
    <citation type="submission" date="2016-03" db="EMBL/GenBank/DDBJ databases">
        <authorList>
            <person name="Guldener U."/>
        </authorList>
    </citation>
    <scope>NUCLEOTIDE SEQUENCE [LARGE SCALE GENOMIC DNA]</scope>
    <source>
        <strain evidence="3">04CH-RAC-A.6.1</strain>
    </source>
</reference>
<keyword evidence="1" id="KW-0732">Signal</keyword>
<feature type="chain" id="PRO_5009447556" evidence="1">
    <location>
        <begin position="21"/>
        <end position="92"/>
    </location>
</feature>
<name>A0A1E1LU30_9HELO</name>
<sequence>MKFQALVYLAFMAVGTIAIAVPPVFKRDDCLYTGPCDPQACGQNYSQDAMALVAVVKRNLPSCPRISTATWVAYAQGSKSFGNSMGAQQLNR</sequence>
<dbReference type="EMBL" id="FJUX01000284">
    <property type="protein sequence ID" value="CZT13966.1"/>
    <property type="molecule type" value="Genomic_DNA"/>
</dbReference>
<organism evidence="2 3">
    <name type="scientific">Rhynchosporium agropyri</name>
    <dbReference type="NCBI Taxonomy" id="914238"/>
    <lineage>
        <taxon>Eukaryota</taxon>
        <taxon>Fungi</taxon>
        <taxon>Dikarya</taxon>
        <taxon>Ascomycota</taxon>
        <taxon>Pezizomycotina</taxon>
        <taxon>Leotiomycetes</taxon>
        <taxon>Helotiales</taxon>
        <taxon>Ploettnerulaceae</taxon>
        <taxon>Rhynchosporium</taxon>
    </lineage>
</organism>
<evidence type="ECO:0000313" key="2">
    <source>
        <dbReference type="EMBL" id="CZT13966.1"/>
    </source>
</evidence>
<feature type="signal peptide" evidence="1">
    <location>
        <begin position="1"/>
        <end position="20"/>
    </location>
</feature>
<keyword evidence="3" id="KW-1185">Reference proteome</keyword>
<proteinExistence type="predicted"/>
<evidence type="ECO:0000256" key="1">
    <source>
        <dbReference type="SAM" id="SignalP"/>
    </source>
</evidence>
<protein>
    <submittedName>
        <fullName evidence="2">Uncharacterized protein</fullName>
    </submittedName>
</protein>
<dbReference type="AlphaFoldDB" id="A0A1E1LU30"/>
<evidence type="ECO:0000313" key="3">
    <source>
        <dbReference type="Proteomes" id="UP000178912"/>
    </source>
</evidence>